<evidence type="ECO:0000256" key="6">
    <source>
        <dbReference type="SAM" id="Phobius"/>
    </source>
</evidence>
<gene>
    <name evidence="7" type="ORF">COA96_10435</name>
</gene>
<dbReference type="EMBL" id="NVVJ01000031">
    <property type="protein sequence ID" value="PCJ24019.1"/>
    <property type="molecule type" value="Genomic_DNA"/>
</dbReference>
<evidence type="ECO:0000256" key="5">
    <source>
        <dbReference type="ARBA" id="ARBA00023136"/>
    </source>
</evidence>
<proteinExistence type="inferred from homology"/>
<comment type="similarity">
    <text evidence="2">Belongs to the UPF0382 family.</text>
</comment>
<feature type="transmembrane region" description="Helical" evidence="6">
    <location>
        <begin position="44"/>
        <end position="61"/>
    </location>
</feature>
<evidence type="ECO:0000256" key="1">
    <source>
        <dbReference type="ARBA" id="ARBA00004141"/>
    </source>
</evidence>
<evidence type="ECO:0000256" key="4">
    <source>
        <dbReference type="ARBA" id="ARBA00022989"/>
    </source>
</evidence>
<reference evidence="8" key="1">
    <citation type="submission" date="2017-08" db="EMBL/GenBank/DDBJ databases">
        <title>A dynamic microbial community with high functional redundancy inhabits the cold, oxic subseafloor aquifer.</title>
        <authorList>
            <person name="Tully B.J."/>
            <person name="Wheat C.G."/>
            <person name="Glazer B.T."/>
            <person name="Huber J.A."/>
        </authorList>
    </citation>
    <scope>NUCLEOTIDE SEQUENCE [LARGE SCALE GENOMIC DNA]</scope>
</reference>
<comment type="caution">
    <text evidence="7">The sequence shown here is derived from an EMBL/GenBank/DDBJ whole genome shotgun (WGS) entry which is preliminary data.</text>
</comment>
<dbReference type="PANTHER" id="PTHR43461:SF1">
    <property type="entry name" value="TRANSMEMBRANE PROTEIN 256"/>
    <property type="match status" value="1"/>
</dbReference>
<dbReference type="GO" id="GO:0005886">
    <property type="term" value="C:plasma membrane"/>
    <property type="evidence" value="ECO:0007669"/>
    <property type="project" value="TreeGrafter"/>
</dbReference>
<feature type="transmembrane region" description="Helical" evidence="6">
    <location>
        <begin position="97"/>
        <end position="121"/>
    </location>
</feature>
<dbReference type="InterPro" id="IPR006696">
    <property type="entry name" value="DUF423"/>
</dbReference>
<evidence type="ECO:0000256" key="3">
    <source>
        <dbReference type="ARBA" id="ARBA00022692"/>
    </source>
</evidence>
<protein>
    <recommendedName>
        <fullName evidence="9">DUF423 domain-containing protein</fullName>
    </recommendedName>
</protein>
<accession>A0A2A5AXN2</accession>
<evidence type="ECO:0000313" key="7">
    <source>
        <dbReference type="EMBL" id="PCJ24019.1"/>
    </source>
</evidence>
<evidence type="ECO:0008006" key="9">
    <source>
        <dbReference type="Google" id="ProtNLM"/>
    </source>
</evidence>
<sequence length="129" mass="14064">MTKLFILFASINGFIAVSLGAFGAHMLRDKLSPELLNTFQTGVQYHFVHTLALFGVGLLSIHYPTSAPLKYSGYLFLIGIILFSGSLYVLSISGTRWLGAITPLGGLFFLAAWASLIWFAASQQFANQV</sequence>
<comment type="subcellular location">
    <subcellularLocation>
        <location evidence="1">Membrane</location>
        <topology evidence="1">Multi-pass membrane protein</topology>
    </subcellularLocation>
</comment>
<dbReference type="Proteomes" id="UP000218327">
    <property type="component" value="Unassembled WGS sequence"/>
</dbReference>
<evidence type="ECO:0000256" key="2">
    <source>
        <dbReference type="ARBA" id="ARBA00009694"/>
    </source>
</evidence>
<keyword evidence="3 6" id="KW-0812">Transmembrane</keyword>
<evidence type="ECO:0000313" key="8">
    <source>
        <dbReference type="Proteomes" id="UP000218327"/>
    </source>
</evidence>
<dbReference type="PANTHER" id="PTHR43461">
    <property type="entry name" value="TRANSMEMBRANE PROTEIN 256"/>
    <property type="match status" value="1"/>
</dbReference>
<keyword evidence="4 6" id="KW-1133">Transmembrane helix</keyword>
<organism evidence="7 8">
    <name type="scientific">SAR86 cluster bacterium</name>
    <dbReference type="NCBI Taxonomy" id="2030880"/>
    <lineage>
        <taxon>Bacteria</taxon>
        <taxon>Pseudomonadati</taxon>
        <taxon>Pseudomonadota</taxon>
        <taxon>Gammaproteobacteria</taxon>
        <taxon>SAR86 cluster</taxon>
    </lineage>
</organism>
<name>A0A2A5AXN2_9GAMM</name>
<keyword evidence="5 6" id="KW-0472">Membrane</keyword>
<feature type="transmembrane region" description="Helical" evidence="6">
    <location>
        <begin position="73"/>
        <end position="91"/>
    </location>
</feature>
<dbReference type="Pfam" id="PF04241">
    <property type="entry name" value="DUF423"/>
    <property type="match status" value="1"/>
</dbReference>
<dbReference type="AlphaFoldDB" id="A0A2A5AXN2"/>